<dbReference type="GO" id="GO:0006166">
    <property type="term" value="P:purine ribonucleoside salvage"/>
    <property type="evidence" value="ECO:0007669"/>
    <property type="project" value="UniProtKB-KW"/>
</dbReference>
<dbReference type="Gene3D" id="3.40.50.2020">
    <property type="match status" value="1"/>
</dbReference>
<dbReference type="SUPFAM" id="SSF53271">
    <property type="entry name" value="PRTase-like"/>
    <property type="match status" value="1"/>
</dbReference>
<dbReference type="AlphaFoldDB" id="X0W0K8"/>
<dbReference type="PANTHER" id="PTHR43340">
    <property type="entry name" value="HYPOXANTHINE-GUANINE PHOSPHORIBOSYLTRANSFERASE"/>
    <property type="match status" value="1"/>
</dbReference>
<evidence type="ECO:0000256" key="11">
    <source>
        <dbReference type="ARBA" id="ARBA00022741"/>
    </source>
</evidence>
<evidence type="ECO:0000256" key="6">
    <source>
        <dbReference type="ARBA" id="ARBA00022490"/>
    </source>
</evidence>
<feature type="domain" description="Phosphoribosyltransferase" evidence="13">
    <location>
        <begin position="20"/>
        <end position="165"/>
    </location>
</feature>
<evidence type="ECO:0000256" key="7">
    <source>
        <dbReference type="ARBA" id="ARBA00022676"/>
    </source>
</evidence>
<dbReference type="Pfam" id="PF00156">
    <property type="entry name" value="Pribosyltran"/>
    <property type="match status" value="1"/>
</dbReference>
<dbReference type="GO" id="GO:0032264">
    <property type="term" value="P:IMP salvage"/>
    <property type="evidence" value="ECO:0007669"/>
    <property type="project" value="TreeGrafter"/>
</dbReference>
<dbReference type="GO" id="GO:0004422">
    <property type="term" value="F:hypoxanthine phosphoribosyltransferase activity"/>
    <property type="evidence" value="ECO:0007669"/>
    <property type="project" value="InterPro"/>
</dbReference>
<proteinExistence type="inferred from homology"/>
<dbReference type="CDD" id="cd06223">
    <property type="entry name" value="PRTases_typeI"/>
    <property type="match status" value="1"/>
</dbReference>
<dbReference type="NCBIfam" id="TIGR01203">
    <property type="entry name" value="HGPRTase"/>
    <property type="match status" value="1"/>
</dbReference>
<protein>
    <recommendedName>
        <fullName evidence="5">hypoxanthine phosphoribosyltransferase</fullName>
        <ecNumber evidence="5">2.4.2.8</ecNumber>
    </recommendedName>
</protein>
<keyword evidence="12" id="KW-0460">Magnesium</keyword>
<gene>
    <name evidence="14" type="ORF">S01H1_55282</name>
</gene>
<reference evidence="14" key="1">
    <citation type="journal article" date="2014" name="Front. Microbiol.">
        <title>High frequency of phylogenetically diverse reductive dehalogenase-homologous genes in deep subseafloor sedimentary metagenomes.</title>
        <authorList>
            <person name="Kawai M."/>
            <person name="Futagami T."/>
            <person name="Toyoda A."/>
            <person name="Takaki Y."/>
            <person name="Nishi S."/>
            <person name="Hori S."/>
            <person name="Arai W."/>
            <person name="Tsubouchi T."/>
            <person name="Morono Y."/>
            <person name="Uchiyama I."/>
            <person name="Ito T."/>
            <person name="Fujiyama A."/>
            <person name="Inagaki F."/>
            <person name="Takami H."/>
        </authorList>
    </citation>
    <scope>NUCLEOTIDE SEQUENCE</scope>
    <source>
        <strain evidence="14">Expedition CK06-06</strain>
    </source>
</reference>
<dbReference type="GO" id="GO:0046100">
    <property type="term" value="P:hypoxanthine metabolic process"/>
    <property type="evidence" value="ECO:0007669"/>
    <property type="project" value="TreeGrafter"/>
</dbReference>
<comment type="caution">
    <text evidence="14">The sequence shown here is derived from an EMBL/GenBank/DDBJ whole genome shotgun (WGS) entry which is preliminary data.</text>
</comment>
<evidence type="ECO:0000256" key="3">
    <source>
        <dbReference type="ARBA" id="ARBA00004669"/>
    </source>
</evidence>
<keyword evidence="9" id="KW-0479">Metal-binding</keyword>
<comment type="subcellular location">
    <subcellularLocation>
        <location evidence="2">Cytoplasm</location>
    </subcellularLocation>
</comment>
<keyword evidence="8" id="KW-0808">Transferase</keyword>
<dbReference type="InterPro" id="IPR050408">
    <property type="entry name" value="HGPRT"/>
</dbReference>
<dbReference type="GO" id="GO:0005829">
    <property type="term" value="C:cytosol"/>
    <property type="evidence" value="ECO:0007669"/>
    <property type="project" value="TreeGrafter"/>
</dbReference>
<evidence type="ECO:0000256" key="9">
    <source>
        <dbReference type="ARBA" id="ARBA00022723"/>
    </source>
</evidence>
<evidence type="ECO:0000256" key="5">
    <source>
        <dbReference type="ARBA" id="ARBA00011895"/>
    </source>
</evidence>
<name>X0W0K8_9ZZZZ</name>
<evidence type="ECO:0000256" key="1">
    <source>
        <dbReference type="ARBA" id="ARBA00001946"/>
    </source>
</evidence>
<dbReference type="InterPro" id="IPR000836">
    <property type="entry name" value="PRTase_dom"/>
</dbReference>
<evidence type="ECO:0000256" key="12">
    <source>
        <dbReference type="ARBA" id="ARBA00022842"/>
    </source>
</evidence>
<sequence length="180" mass="19792">MGVVAAMGKSPLRRIISRGQIRRRVKELAARIRADYSGQRPVFVCVLKGAFVFLADLVRQVGPPLEVDFIAASSYGMGKTSKGQITVLKDVTTDVAGRHVILVDDIIDSGLTLQHLHDHLASRGPVSLRVCALLARERVLAQGTRIEYLGFPVPEGFVVGYGIDYAEQHRELPDIYVIEN</sequence>
<evidence type="ECO:0000256" key="4">
    <source>
        <dbReference type="ARBA" id="ARBA00008391"/>
    </source>
</evidence>
<dbReference type="FunFam" id="3.40.50.2020:FF:000006">
    <property type="entry name" value="Hypoxanthine phosphoribosyltransferase"/>
    <property type="match status" value="1"/>
</dbReference>
<organism evidence="14">
    <name type="scientific">marine sediment metagenome</name>
    <dbReference type="NCBI Taxonomy" id="412755"/>
    <lineage>
        <taxon>unclassified sequences</taxon>
        <taxon>metagenomes</taxon>
        <taxon>ecological metagenomes</taxon>
    </lineage>
</organism>
<feature type="non-terminal residue" evidence="14">
    <location>
        <position position="180"/>
    </location>
</feature>
<dbReference type="InterPro" id="IPR005904">
    <property type="entry name" value="Hxn_phspho_trans"/>
</dbReference>
<comment type="similarity">
    <text evidence="4">Belongs to the purine/pyrimidine phosphoribosyltransferase family.</text>
</comment>
<evidence type="ECO:0000259" key="13">
    <source>
        <dbReference type="Pfam" id="PF00156"/>
    </source>
</evidence>
<dbReference type="GO" id="GO:0032263">
    <property type="term" value="P:GMP salvage"/>
    <property type="evidence" value="ECO:0007669"/>
    <property type="project" value="TreeGrafter"/>
</dbReference>
<evidence type="ECO:0000256" key="10">
    <source>
        <dbReference type="ARBA" id="ARBA00022726"/>
    </source>
</evidence>
<keyword evidence="11" id="KW-0547">Nucleotide-binding</keyword>
<keyword evidence="10" id="KW-0660">Purine salvage</keyword>
<dbReference type="EMBL" id="BARS01035925">
    <property type="protein sequence ID" value="GAG24045.1"/>
    <property type="molecule type" value="Genomic_DNA"/>
</dbReference>
<dbReference type="PANTHER" id="PTHR43340:SF1">
    <property type="entry name" value="HYPOXANTHINE PHOSPHORIBOSYLTRANSFERASE"/>
    <property type="match status" value="1"/>
</dbReference>
<dbReference type="EC" id="2.4.2.8" evidence="5"/>
<keyword evidence="6" id="KW-0963">Cytoplasm</keyword>
<evidence type="ECO:0000256" key="8">
    <source>
        <dbReference type="ARBA" id="ARBA00022679"/>
    </source>
</evidence>
<dbReference type="GO" id="GO:0000287">
    <property type="term" value="F:magnesium ion binding"/>
    <property type="evidence" value="ECO:0007669"/>
    <property type="project" value="TreeGrafter"/>
</dbReference>
<comment type="cofactor">
    <cofactor evidence="1">
        <name>Mg(2+)</name>
        <dbReference type="ChEBI" id="CHEBI:18420"/>
    </cofactor>
</comment>
<keyword evidence="7" id="KW-0328">Glycosyltransferase</keyword>
<dbReference type="GO" id="GO:0006178">
    <property type="term" value="P:guanine salvage"/>
    <property type="evidence" value="ECO:0007669"/>
    <property type="project" value="TreeGrafter"/>
</dbReference>
<evidence type="ECO:0000313" key="14">
    <source>
        <dbReference type="EMBL" id="GAG24045.1"/>
    </source>
</evidence>
<dbReference type="GO" id="GO:0000166">
    <property type="term" value="F:nucleotide binding"/>
    <property type="evidence" value="ECO:0007669"/>
    <property type="project" value="UniProtKB-KW"/>
</dbReference>
<comment type="pathway">
    <text evidence="3">Purine metabolism; IMP biosynthesis via salvage pathway; IMP from hypoxanthine: step 1/1.</text>
</comment>
<evidence type="ECO:0000256" key="2">
    <source>
        <dbReference type="ARBA" id="ARBA00004496"/>
    </source>
</evidence>
<accession>X0W0K8</accession>
<dbReference type="InterPro" id="IPR029057">
    <property type="entry name" value="PRTase-like"/>
</dbReference>